<keyword evidence="2" id="KW-1185">Reference proteome</keyword>
<dbReference type="Proteomes" id="UP001432014">
    <property type="component" value="Chromosome"/>
</dbReference>
<organism evidence="1 2">
    <name type="scientific">Kitasatospora herbaricolor</name>
    <dbReference type="NCBI Taxonomy" id="68217"/>
    <lineage>
        <taxon>Bacteria</taxon>
        <taxon>Bacillati</taxon>
        <taxon>Actinomycetota</taxon>
        <taxon>Actinomycetes</taxon>
        <taxon>Kitasatosporales</taxon>
        <taxon>Streptomycetaceae</taxon>
        <taxon>Kitasatospora</taxon>
    </lineage>
</organism>
<evidence type="ECO:0000313" key="1">
    <source>
        <dbReference type="EMBL" id="WUS57267.1"/>
    </source>
</evidence>
<evidence type="ECO:0000313" key="2">
    <source>
        <dbReference type="Proteomes" id="UP001432014"/>
    </source>
</evidence>
<accession>A0ABZ1W8W0</accession>
<dbReference type="InterPro" id="IPR046828">
    <property type="entry name" value="RepSA"/>
</dbReference>
<name>A0ABZ1W8W0_9ACTN</name>
<protein>
    <submittedName>
        <fullName evidence="1">Plasmid replication initiator protein</fullName>
    </submittedName>
</protein>
<proteinExistence type="predicted"/>
<reference evidence="1 2" key="1">
    <citation type="submission" date="2022-10" db="EMBL/GenBank/DDBJ databases">
        <title>The complete genomes of actinobacterial strains from the NBC collection.</title>
        <authorList>
            <person name="Joergensen T.S."/>
            <person name="Alvarez Arevalo M."/>
            <person name="Sterndorff E.B."/>
            <person name="Faurdal D."/>
            <person name="Vuksanovic O."/>
            <person name="Mourched A.-S."/>
            <person name="Charusanti P."/>
            <person name="Shaw S."/>
            <person name="Blin K."/>
            <person name="Weber T."/>
        </authorList>
    </citation>
    <scope>NUCLEOTIDE SEQUENCE [LARGE SCALE GENOMIC DNA]</scope>
    <source>
        <strain evidence="1 2">NBC_01247</strain>
    </source>
</reference>
<dbReference type="Pfam" id="PF20199">
    <property type="entry name" value="RepSA"/>
    <property type="match status" value="1"/>
</dbReference>
<dbReference type="EMBL" id="CP108482">
    <property type="protein sequence ID" value="WUS57267.1"/>
    <property type="molecule type" value="Genomic_DNA"/>
</dbReference>
<gene>
    <name evidence="1" type="ORF">OG469_18180</name>
</gene>
<sequence>MGVGRGEIRRLTRVSAAKVAEYQRRGAIHFHGVVRLDGPDGSASHPPSWASTDLLLETVRSAAAAVALTLPWSAAYGDGRLRFGTQLDAHPLAGSDRGRLTDDAVAAYVAKYTSKSVETAGAVDRRIESLAEIRALRVTSHVRALIATAWRLGGLLELRHLRLRAWAHMLGYRGHCLTKTRAYSTTYGQLRADRAEHARTLAGVRDLYADWDDTTITESFWRFVGTGHTPAEALIATGIAEDLAANREIARQSAGERS</sequence>